<name>J0URW9_9LACO</name>
<protein>
    <submittedName>
        <fullName evidence="1">Uncharacterized protein</fullName>
    </submittedName>
</protein>
<gene>
    <name evidence="1" type="ORF">FD00_GL001159</name>
</gene>
<reference evidence="1 2" key="1">
    <citation type="journal article" date="2015" name="Genome Announc.">
        <title>Expanding the biotechnology potential of lactobacilli through comparative genomics of 213 strains and associated genera.</title>
        <authorList>
            <person name="Sun Z."/>
            <person name="Harris H.M."/>
            <person name="McCann A."/>
            <person name="Guo C."/>
            <person name="Argimon S."/>
            <person name="Zhang W."/>
            <person name="Yang X."/>
            <person name="Jeffery I.B."/>
            <person name="Cooney J.C."/>
            <person name="Kagawa T.F."/>
            <person name="Liu W."/>
            <person name="Song Y."/>
            <person name="Salvetti E."/>
            <person name="Wrobel A."/>
            <person name="Rasinkangas P."/>
            <person name="Parkhill J."/>
            <person name="Rea M.C."/>
            <person name="O'Sullivan O."/>
            <person name="Ritari J."/>
            <person name="Douillard F.P."/>
            <person name="Paul Ross R."/>
            <person name="Yang R."/>
            <person name="Briner A.E."/>
            <person name="Felis G.E."/>
            <person name="de Vos W.M."/>
            <person name="Barrangou R."/>
            <person name="Klaenhammer T.R."/>
            <person name="Caufield P.W."/>
            <person name="Cui Y."/>
            <person name="Zhang H."/>
            <person name="O'Toole P.W."/>
        </authorList>
    </citation>
    <scope>NUCLEOTIDE SEQUENCE [LARGE SCALE GENOMIC DNA]</scope>
    <source>
        <strain evidence="1 2">DSM 20444</strain>
    </source>
</reference>
<comment type="caution">
    <text evidence="1">The sequence shown here is derived from an EMBL/GenBank/DDBJ whole genome shotgun (WGS) entry which is preliminary data.</text>
</comment>
<dbReference type="Proteomes" id="UP000050898">
    <property type="component" value="Unassembled WGS sequence"/>
</dbReference>
<dbReference type="AlphaFoldDB" id="J0URW9"/>
<keyword evidence="2" id="KW-1185">Reference proteome</keyword>
<sequence>MEIGIFGQEDTPQVQLDNQKTLEKYIRKQVSENRLRDTISKREYINPFKQKNN</sequence>
<dbReference type="PATRIC" id="fig|1046596.6.peg.1242"/>
<evidence type="ECO:0000313" key="1">
    <source>
        <dbReference type="EMBL" id="KRN09333.1"/>
    </source>
</evidence>
<accession>J0URW9</accession>
<proteinExistence type="predicted"/>
<dbReference type="EMBL" id="AYYH01000028">
    <property type="protein sequence ID" value="KRN09333.1"/>
    <property type="molecule type" value="Genomic_DNA"/>
</dbReference>
<evidence type="ECO:0000313" key="2">
    <source>
        <dbReference type="Proteomes" id="UP000050898"/>
    </source>
</evidence>
<organism evidence="1 2">
    <name type="scientific">Liquorilactobacillus mali KCTC 3596 = DSM 20444</name>
    <dbReference type="NCBI Taxonomy" id="1046596"/>
    <lineage>
        <taxon>Bacteria</taxon>
        <taxon>Bacillati</taxon>
        <taxon>Bacillota</taxon>
        <taxon>Bacilli</taxon>
        <taxon>Lactobacillales</taxon>
        <taxon>Lactobacillaceae</taxon>
        <taxon>Liquorilactobacillus</taxon>
    </lineage>
</organism>